<proteinExistence type="predicted"/>
<dbReference type="RefSeq" id="WP_343997700.1">
    <property type="nucleotide sequence ID" value="NZ_BAAAGU010000004.1"/>
</dbReference>
<dbReference type="Pfam" id="PF00196">
    <property type="entry name" value="GerE"/>
    <property type="match status" value="1"/>
</dbReference>
<accession>A0ABP3SCK7</accession>
<organism evidence="6 7">
    <name type="scientific">Streptomyces thermocarboxydovorans</name>
    <dbReference type="NCBI Taxonomy" id="59298"/>
    <lineage>
        <taxon>Bacteria</taxon>
        <taxon>Bacillati</taxon>
        <taxon>Actinomycetota</taxon>
        <taxon>Actinomycetes</taxon>
        <taxon>Kitasatosporales</taxon>
        <taxon>Streptomycetaceae</taxon>
        <taxon>Streptomyces</taxon>
    </lineage>
</organism>
<dbReference type="Gene3D" id="3.40.50.2300">
    <property type="match status" value="1"/>
</dbReference>
<dbReference type="CDD" id="cd06170">
    <property type="entry name" value="LuxR_C_like"/>
    <property type="match status" value="1"/>
</dbReference>
<keyword evidence="3" id="KW-0804">Transcription</keyword>
<evidence type="ECO:0000256" key="2">
    <source>
        <dbReference type="ARBA" id="ARBA00023125"/>
    </source>
</evidence>
<dbReference type="PANTHER" id="PTHR44688">
    <property type="entry name" value="DNA-BINDING TRANSCRIPTIONAL ACTIVATOR DEVR_DOSR"/>
    <property type="match status" value="1"/>
</dbReference>
<reference evidence="7" key="1">
    <citation type="journal article" date="2019" name="Int. J. Syst. Evol. Microbiol.">
        <title>The Global Catalogue of Microorganisms (GCM) 10K type strain sequencing project: providing services to taxonomists for standard genome sequencing and annotation.</title>
        <authorList>
            <consortium name="The Broad Institute Genomics Platform"/>
            <consortium name="The Broad Institute Genome Sequencing Center for Infectious Disease"/>
            <person name="Wu L."/>
            <person name="Ma J."/>
        </authorList>
    </citation>
    <scope>NUCLEOTIDE SEQUENCE [LARGE SCALE GENOMIC DNA]</scope>
    <source>
        <strain evidence="7">JCM 10367</strain>
    </source>
</reference>
<dbReference type="PANTHER" id="PTHR44688:SF16">
    <property type="entry name" value="DNA-BINDING TRANSCRIPTIONAL ACTIVATOR DEVR_DOSR"/>
    <property type="match status" value="1"/>
</dbReference>
<evidence type="ECO:0000259" key="5">
    <source>
        <dbReference type="PROSITE" id="PS50043"/>
    </source>
</evidence>
<evidence type="ECO:0000313" key="6">
    <source>
        <dbReference type="EMBL" id="GAA0633007.1"/>
    </source>
</evidence>
<comment type="caution">
    <text evidence="6">The sequence shown here is derived from an EMBL/GenBank/DDBJ whole genome shotgun (WGS) entry which is preliminary data.</text>
</comment>
<dbReference type="InterPro" id="IPR000792">
    <property type="entry name" value="Tscrpt_reg_LuxR_C"/>
</dbReference>
<evidence type="ECO:0000256" key="3">
    <source>
        <dbReference type="ARBA" id="ARBA00023163"/>
    </source>
</evidence>
<gene>
    <name evidence="6" type="ORF">GCM10009535_05970</name>
</gene>
<protein>
    <submittedName>
        <fullName evidence="6">Response regulator transcription factor</fullName>
    </submittedName>
</protein>
<feature type="domain" description="HTH luxR-type" evidence="5">
    <location>
        <begin position="136"/>
        <end position="201"/>
    </location>
</feature>
<dbReference type="SMART" id="SM00421">
    <property type="entry name" value="HTH_LUXR"/>
    <property type="match status" value="1"/>
</dbReference>
<sequence>MIRTEAIAASPIYLAGLIQVLHGSGIDVTARSPQADPPGRTDVLLLDAEVLPVGSAHLITELAAHTPVLVVNHAPEEDYEAYLMAGASGVVHKRGSVACIVRAIQAVAAGSRPVPCRRDDARTPCGCTGYPAAKPVAAPDANLSDRETQVLRQISRGLTHGQIATRLGISPHTVDTYVKRIRAKLGVGNKAELTRVALLGQQVAPLPVQPAGRPRAGDGARRPARSRGQLAQQGAAQ</sequence>
<keyword evidence="7" id="KW-1185">Reference proteome</keyword>
<dbReference type="SUPFAM" id="SSF46894">
    <property type="entry name" value="C-terminal effector domain of the bipartite response regulators"/>
    <property type="match status" value="1"/>
</dbReference>
<dbReference type="InterPro" id="IPR016032">
    <property type="entry name" value="Sig_transdc_resp-reg_C-effctor"/>
</dbReference>
<dbReference type="PRINTS" id="PR00038">
    <property type="entry name" value="HTHLUXR"/>
</dbReference>
<evidence type="ECO:0000313" key="7">
    <source>
        <dbReference type="Proteomes" id="UP001500724"/>
    </source>
</evidence>
<evidence type="ECO:0000256" key="4">
    <source>
        <dbReference type="SAM" id="MobiDB-lite"/>
    </source>
</evidence>
<name>A0ABP3SCK7_9ACTN</name>
<feature type="region of interest" description="Disordered" evidence="4">
    <location>
        <begin position="207"/>
        <end position="237"/>
    </location>
</feature>
<dbReference type="EMBL" id="BAAAGU010000004">
    <property type="protein sequence ID" value="GAA0633007.1"/>
    <property type="molecule type" value="Genomic_DNA"/>
</dbReference>
<keyword evidence="1" id="KW-0805">Transcription regulation</keyword>
<dbReference type="Proteomes" id="UP001500724">
    <property type="component" value="Unassembled WGS sequence"/>
</dbReference>
<dbReference type="PROSITE" id="PS50043">
    <property type="entry name" value="HTH_LUXR_2"/>
    <property type="match status" value="1"/>
</dbReference>
<evidence type="ECO:0000256" key="1">
    <source>
        <dbReference type="ARBA" id="ARBA00023015"/>
    </source>
</evidence>
<keyword evidence="2" id="KW-0238">DNA-binding</keyword>